<dbReference type="UniPathway" id="UPA00344"/>
<keyword evidence="6" id="KW-0479">Metal-binding</keyword>
<comment type="function">
    <text evidence="1 6">Catalyzes the insertion of molybdate into adenylated molybdopterin with the concomitant release of AMP.</text>
</comment>
<dbReference type="Pfam" id="PF03454">
    <property type="entry name" value="MoeA_C"/>
    <property type="match status" value="1"/>
</dbReference>
<keyword evidence="9" id="KW-1185">Reference proteome</keyword>
<accession>A0A086A3Q9</accession>
<dbReference type="Pfam" id="PF00994">
    <property type="entry name" value="MoCF_biosynth"/>
    <property type="match status" value="1"/>
</dbReference>
<dbReference type="InterPro" id="IPR005111">
    <property type="entry name" value="MoeA_C_domain_IV"/>
</dbReference>
<comment type="catalytic activity">
    <reaction evidence="5">
        <text>adenylyl-molybdopterin + molybdate = Mo-molybdopterin + AMP + H(+)</text>
        <dbReference type="Rhea" id="RHEA:35047"/>
        <dbReference type="ChEBI" id="CHEBI:15378"/>
        <dbReference type="ChEBI" id="CHEBI:36264"/>
        <dbReference type="ChEBI" id="CHEBI:62727"/>
        <dbReference type="ChEBI" id="CHEBI:71302"/>
        <dbReference type="ChEBI" id="CHEBI:456215"/>
        <dbReference type="EC" id="2.10.1.1"/>
    </reaction>
</comment>
<dbReference type="PANTHER" id="PTHR10192:SF5">
    <property type="entry name" value="GEPHYRIN"/>
    <property type="match status" value="1"/>
</dbReference>
<reference evidence="8 9" key="1">
    <citation type="submission" date="2014-07" db="EMBL/GenBank/DDBJ databases">
        <title>Genome of Chryseobacterium soli DSM 19298.</title>
        <authorList>
            <person name="Stropko S.J."/>
            <person name="Pipes S.E."/>
            <person name="Newman J."/>
        </authorList>
    </citation>
    <scope>NUCLEOTIDE SEQUENCE [LARGE SCALE GENOMIC DNA]</scope>
    <source>
        <strain evidence="8 9">DSM 19298</strain>
    </source>
</reference>
<evidence type="ECO:0000256" key="1">
    <source>
        <dbReference type="ARBA" id="ARBA00002901"/>
    </source>
</evidence>
<gene>
    <name evidence="8" type="ORF">IW15_16385</name>
</gene>
<evidence type="ECO:0000313" key="8">
    <source>
        <dbReference type="EMBL" id="KFF11323.1"/>
    </source>
</evidence>
<dbReference type="InterPro" id="IPR036688">
    <property type="entry name" value="MoeA_C_domain_IV_sf"/>
</dbReference>
<evidence type="ECO:0000313" key="9">
    <source>
        <dbReference type="Proteomes" id="UP000028705"/>
    </source>
</evidence>
<dbReference type="STRING" id="445961.IW15_16385"/>
<dbReference type="AlphaFoldDB" id="A0A086A3Q9"/>
<evidence type="ECO:0000259" key="7">
    <source>
        <dbReference type="SMART" id="SM00852"/>
    </source>
</evidence>
<dbReference type="Gene3D" id="2.40.340.10">
    <property type="entry name" value="MoeA, C-terminal, domain IV"/>
    <property type="match status" value="1"/>
</dbReference>
<dbReference type="InterPro" id="IPR036135">
    <property type="entry name" value="MoeA_linker/N_sf"/>
</dbReference>
<dbReference type="GO" id="GO:0006777">
    <property type="term" value="P:Mo-molybdopterin cofactor biosynthetic process"/>
    <property type="evidence" value="ECO:0007669"/>
    <property type="project" value="UniProtKB-UniRule"/>
</dbReference>
<protein>
    <recommendedName>
        <fullName evidence="6">Molybdopterin molybdenumtransferase</fullName>
        <ecNumber evidence="6">2.10.1.1</ecNumber>
    </recommendedName>
</protein>
<keyword evidence="6" id="KW-0460">Magnesium</keyword>
<dbReference type="GO" id="GO:0061599">
    <property type="term" value="F:molybdopterin molybdotransferase activity"/>
    <property type="evidence" value="ECO:0007669"/>
    <property type="project" value="UniProtKB-UniRule"/>
</dbReference>
<dbReference type="CDD" id="cd00887">
    <property type="entry name" value="MoeA"/>
    <property type="match status" value="1"/>
</dbReference>
<organism evidence="8 9">
    <name type="scientific">Chryseobacterium soli</name>
    <dbReference type="NCBI Taxonomy" id="445961"/>
    <lineage>
        <taxon>Bacteria</taxon>
        <taxon>Pseudomonadati</taxon>
        <taxon>Bacteroidota</taxon>
        <taxon>Flavobacteriia</taxon>
        <taxon>Flavobacteriales</taxon>
        <taxon>Weeksellaceae</taxon>
        <taxon>Chryseobacterium group</taxon>
        <taxon>Chryseobacterium</taxon>
    </lineage>
</organism>
<dbReference type="Pfam" id="PF03453">
    <property type="entry name" value="MoeA_N"/>
    <property type="match status" value="1"/>
</dbReference>
<evidence type="ECO:0000256" key="3">
    <source>
        <dbReference type="ARBA" id="ARBA00010763"/>
    </source>
</evidence>
<dbReference type="eggNOG" id="COG0303">
    <property type="taxonomic scope" value="Bacteria"/>
</dbReference>
<dbReference type="InterPro" id="IPR005110">
    <property type="entry name" value="MoeA_linker/N"/>
</dbReference>
<dbReference type="EC" id="2.10.1.1" evidence="6"/>
<dbReference type="InterPro" id="IPR036425">
    <property type="entry name" value="MoaB/Mog-like_dom_sf"/>
</dbReference>
<comment type="pathway">
    <text evidence="2 6">Cofactor biosynthesis; molybdopterin biosynthesis.</text>
</comment>
<dbReference type="Gene3D" id="2.170.190.11">
    <property type="entry name" value="Molybdopterin biosynthesis moea protein, domain 3"/>
    <property type="match status" value="1"/>
</dbReference>
<comment type="caution">
    <text evidence="8">The sequence shown here is derived from an EMBL/GenBank/DDBJ whole genome shotgun (WGS) entry which is preliminary data.</text>
</comment>
<evidence type="ECO:0000256" key="5">
    <source>
        <dbReference type="ARBA" id="ARBA00047317"/>
    </source>
</evidence>
<dbReference type="SUPFAM" id="SSF63882">
    <property type="entry name" value="MoeA N-terminal region -like"/>
    <property type="match status" value="1"/>
</dbReference>
<dbReference type="SUPFAM" id="SSF53218">
    <property type="entry name" value="Molybdenum cofactor biosynthesis proteins"/>
    <property type="match status" value="1"/>
</dbReference>
<dbReference type="SUPFAM" id="SSF63867">
    <property type="entry name" value="MoeA C-terminal domain-like"/>
    <property type="match status" value="1"/>
</dbReference>
<dbReference type="PANTHER" id="PTHR10192">
    <property type="entry name" value="MOLYBDOPTERIN BIOSYNTHESIS PROTEIN"/>
    <property type="match status" value="1"/>
</dbReference>
<evidence type="ECO:0000256" key="4">
    <source>
        <dbReference type="ARBA" id="ARBA00023150"/>
    </source>
</evidence>
<proteinExistence type="inferred from homology"/>
<dbReference type="InterPro" id="IPR001453">
    <property type="entry name" value="MoaB/Mog_dom"/>
</dbReference>
<sequence length="400" mass="44803">MEMITVQQAEDIIMSQYQDFGNEPISYEAALGRVLAEDLFADRDLPPFNRPTVDGIAIRYAAYEKGIRSFAIKAVQSAGEPSLSVDSENECIEIMTGAALDHSVDTVIRYEDISIENGIASVNIDIKKGQNIHLKARDKKMGDILVTANQIITPAIIGIASSIGKTILSVKKLPKIVIISTGDEMVSAASVPTPFQLRRSNGITIQTVLEKYKIQADILHLNDDYEDIKKEISRCINEYDVLLMSGGVSMGKFDYLPKVCEELGIKKLFHKIKQRPGKPFWFGKSQHQKLVFAFPGNPVSVFMCLHRYFIPWLEKSLEIPDSGFQFAVLQNDIDFPFPLQYFVQVKLSVNSSGQLIAKSVDTNGSGDFSHLADTHAFIELPMEQTSFRKGEVYTIWKYNF</sequence>
<evidence type="ECO:0000256" key="6">
    <source>
        <dbReference type="RuleBase" id="RU365090"/>
    </source>
</evidence>
<comment type="similarity">
    <text evidence="3 6">Belongs to the MoeA family.</text>
</comment>
<name>A0A086A3Q9_9FLAO</name>
<dbReference type="GO" id="GO:0005829">
    <property type="term" value="C:cytosol"/>
    <property type="evidence" value="ECO:0007669"/>
    <property type="project" value="TreeGrafter"/>
</dbReference>
<dbReference type="Gene3D" id="3.90.105.10">
    <property type="entry name" value="Molybdopterin biosynthesis moea protein, domain 2"/>
    <property type="match status" value="1"/>
</dbReference>
<dbReference type="NCBIfam" id="TIGR00177">
    <property type="entry name" value="molyb_syn"/>
    <property type="match status" value="1"/>
</dbReference>
<dbReference type="Proteomes" id="UP000028705">
    <property type="component" value="Unassembled WGS sequence"/>
</dbReference>
<comment type="cofactor">
    <cofactor evidence="6">
        <name>Mg(2+)</name>
        <dbReference type="ChEBI" id="CHEBI:18420"/>
    </cofactor>
</comment>
<keyword evidence="6" id="KW-0808">Transferase</keyword>
<dbReference type="OrthoDB" id="9804758at2"/>
<dbReference type="RefSeq" id="WP_051882088.1">
    <property type="nucleotide sequence ID" value="NZ_JPRH01000007.1"/>
</dbReference>
<dbReference type="GO" id="GO:0046872">
    <property type="term" value="F:metal ion binding"/>
    <property type="evidence" value="ECO:0007669"/>
    <property type="project" value="UniProtKB-UniRule"/>
</dbReference>
<feature type="domain" description="MoaB/Mog" evidence="7">
    <location>
        <begin position="177"/>
        <end position="316"/>
    </location>
</feature>
<dbReference type="EMBL" id="JPRH01000007">
    <property type="protein sequence ID" value="KFF11323.1"/>
    <property type="molecule type" value="Genomic_DNA"/>
</dbReference>
<dbReference type="InterPro" id="IPR038987">
    <property type="entry name" value="MoeA-like"/>
</dbReference>
<dbReference type="Gene3D" id="3.40.980.10">
    <property type="entry name" value="MoaB/Mog-like domain"/>
    <property type="match status" value="1"/>
</dbReference>
<evidence type="ECO:0000256" key="2">
    <source>
        <dbReference type="ARBA" id="ARBA00005046"/>
    </source>
</evidence>
<keyword evidence="4 6" id="KW-0501">Molybdenum cofactor biosynthesis</keyword>
<dbReference type="SMART" id="SM00852">
    <property type="entry name" value="MoCF_biosynth"/>
    <property type="match status" value="1"/>
</dbReference>
<keyword evidence="6" id="KW-0500">Molybdenum</keyword>